<name>A0ABU0LK61_XANAG</name>
<sequence length="84" mass="8595">MSRLSHPLSGKVALVTGGSRGIGAAIVRRLAEDGADVAFSYSASPEQAQQVVRAVEALGRRAMAIKADQASSTEVEALGSKLNG</sequence>
<keyword evidence="2" id="KW-0560">Oxidoreductase</keyword>
<dbReference type="InterPro" id="IPR036291">
    <property type="entry name" value="NAD(P)-bd_dom_sf"/>
</dbReference>
<organism evidence="3 4">
    <name type="scientific">Xanthobacter agilis</name>
    <dbReference type="NCBI Taxonomy" id="47492"/>
    <lineage>
        <taxon>Bacteria</taxon>
        <taxon>Pseudomonadati</taxon>
        <taxon>Pseudomonadota</taxon>
        <taxon>Alphaproteobacteria</taxon>
        <taxon>Hyphomicrobiales</taxon>
        <taxon>Xanthobacteraceae</taxon>
        <taxon>Xanthobacter</taxon>
    </lineage>
</organism>
<keyword evidence="4" id="KW-1185">Reference proteome</keyword>
<accession>A0ABU0LK61</accession>
<dbReference type="SUPFAM" id="SSF51735">
    <property type="entry name" value="NAD(P)-binding Rossmann-fold domains"/>
    <property type="match status" value="1"/>
</dbReference>
<comment type="similarity">
    <text evidence="1">Belongs to the short-chain dehydrogenases/reductases (SDR) family.</text>
</comment>
<gene>
    <name evidence="3" type="ORF">QOZ94_004343</name>
</gene>
<evidence type="ECO:0000256" key="2">
    <source>
        <dbReference type="ARBA" id="ARBA00023002"/>
    </source>
</evidence>
<evidence type="ECO:0000256" key="1">
    <source>
        <dbReference type="ARBA" id="ARBA00006484"/>
    </source>
</evidence>
<dbReference type="EMBL" id="JAUSVY010000024">
    <property type="protein sequence ID" value="MDQ0507519.1"/>
    <property type="molecule type" value="Genomic_DNA"/>
</dbReference>
<reference evidence="3 4" key="1">
    <citation type="submission" date="2023-07" db="EMBL/GenBank/DDBJ databases">
        <title>Genomic Encyclopedia of Type Strains, Phase IV (KMG-IV): sequencing the most valuable type-strain genomes for metagenomic binning, comparative biology and taxonomic classification.</title>
        <authorList>
            <person name="Goeker M."/>
        </authorList>
    </citation>
    <scope>NUCLEOTIDE SEQUENCE [LARGE SCALE GENOMIC DNA]</scope>
    <source>
        <strain evidence="3 4">DSM 3770</strain>
    </source>
</reference>
<dbReference type="PANTHER" id="PTHR43639:SF1">
    <property type="entry name" value="SHORT-CHAIN DEHYDROGENASE_REDUCTASE FAMILY PROTEIN"/>
    <property type="match status" value="1"/>
</dbReference>
<dbReference type="InterPro" id="IPR002347">
    <property type="entry name" value="SDR_fam"/>
</dbReference>
<dbReference type="Gene3D" id="3.40.50.720">
    <property type="entry name" value="NAD(P)-binding Rossmann-like Domain"/>
    <property type="match status" value="1"/>
</dbReference>
<evidence type="ECO:0000313" key="3">
    <source>
        <dbReference type="EMBL" id="MDQ0507519.1"/>
    </source>
</evidence>
<protein>
    <submittedName>
        <fullName evidence="3">NAD(P)-dependent dehydrogenase (Short-subunit alcohol dehydrogenase family)</fullName>
    </submittedName>
</protein>
<evidence type="ECO:0000313" key="4">
    <source>
        <dbReference type="Proteomes" id="UP001241747"/>
    </source>
</evidence>
<dbReference type="PANTHER" id="PTHR43639">
    <property type="entry name" value="OXIDOREDUCTASE, SHORT-CHAIN DEHYDROGENASE/REDUCTASE FAMILY (AFU_ORTHOLOGUE AFUA_5G02870)"/>
    <property type="match status" value="1"/>
</dbReference>
<dbReference type="Pfam" id="PF00106">
    <property type="entry name" value="adh_short"/>
    <property type="match status" value="1"/>
</dbReference>
<comment type="caution">
    <text evidence="3">The sequence shown here is derived from an EMBL/GenBank/DDBJ whole genome shotgun (WGS) entry which is preliminary data.</text>
</comment>
<proteinExistence type="inferred from homology"/>
<dbReference type="Proteomes" id="UP001241747">
    <property type="component" value="Unassembled WGS sequence"/>
</dbReference>